<comment type="caution">
    <text evidence="1">The sequence shown here is derived from an EMBL/GenBank/DDBJ whole genome shotgun (WGS) entry which is preliminary data.</text>
</comment>
<gene>
    <name evidence="1" type="ORF">B0H17DRAFT_1193342</name>
</gene>
<keyword evidence="2" id="KW-1185">Reference proteome</keyword>
<sequence length="287" mass="31771">MSPPLTTIFSIPPATPIVGKDGKVLNVEGTEENPIVLSGVTSAQLDDFLAFFFKSELPDAEKCLDPTPDRIEEIGVNLLTVGCIWDIKKAKSHAKQLLEGLKLPPIRILQLAWEFTVHEWVEAAVKELIPMCSAAKGSFNGDDALKLRPTTLSILFEAKCTIKYERQCIAYIAPKLPPHDTLNYGDCSNHQSCERVWKDAWWLHVAKRILHPGNPMPLKDIGAHLHGLNIRGMTQKCHDEAVNQWTANVFEKESLVVSAVAGVLRFHKAAPSTYAEILAVAYVCTVL</sequence>
<evidence type="ECO:0000313" key="2">
    <source>
        <dbReference type="Proteomes" id="UP001221757"/>
    </source>
</evidence>
<protein>
    <submittedName>
        <fullName evidence="1">Uncharacterized protein</fullName>
    </submittedName>
</protein>
<dbReference type="EMBL" id="JARKIE010000009">
    <property type="protein sequence ID" value="KAJ7704835.1"/>
    <property type="molecule type" value="Genomic_DNA"/>
</dbReference>
<organism evidence="1 2">
    <name type="scientific">Mycena rosella</name>
    <name type="common">Pink bonnet</name>
    <name type="synonym">Agaricus rosellus</name>
    <dbReference type="NCBI Taxonomy" id="1033263"/>
    <lineage>
        <taxon>Eukaryota</taxon>
        <taxon>Fungi</taxon>
        <taxon>Dikarya</taxon>
        <taxon>Basidiomycota</taxon>
        <taxon>Agaricomycotina</taxon>
        <taxon>Agaricomycetes</taxon>
        <taxon>Agaricomycetidae</taxon>
        <taxon>Agaricales</taxon>
        <taxon>Marasmiineae</taxon>
        <taxon>Mycenaceae</taxon>
        <taxon>Mycena</taxon>
    </lineage>
</organism>
<dbReference type="Proteomes" id="UP001221757">
    <property type="component" value="Unassembled WGS sequence"/>
</dbReference>
<name>A0AAD7GTG2_MYCRO</name>
<reference evidence="1" key="1">
    <citation type="submission" date="2023-03" db="EMBL/GenBank/DDBJ databases">
        <title>Massive genome expansion in bonnet fungi (Mycena s.s.) driven by repeated elements and novel gene families across ecological guilds.</title>
        <authorList>
            <consortium name="Lawrence Berkeley National Laboratory"/>
            <person name="Harder C.B."/>
            <person name="Miyauchi S."/>
            <person name="Viragh M."/>
            <person name="Kuo A."/>
            <person name="Thoen E."/>
            <person name="Andreopoulos B."/>
            <person name="Lu D."/>
            <person name="Skrede I."/>
            <person name="Drula E."/>
            <person name="Henrissat B."/>
            <person name="Morin E."/>
            <person name="Kohler A."/>
            <person name="Barry K."/>
            <person name="LaButti K."/>
            <person name="Morin E."/>
            <person name="Salamov A."/>
            <person name="Lipzen A."/>
            <person name="Mereny Z."/>
            <person name="Hegedus B."/>
            <person name="Baldrian P."/>
            <person name="Stursova M."/>
            <person name="Weitz H."/>
            <person name="Taylor A."/>
            <person name="Grigoriev I.V."/>
            <person name="Nagy L.G."/>
            <person name="Martin F."/>
            <person name="Kauserud H."/>
        </authorList>
    </citation>
    <scope>NUCLEOTIDE SEQUENCE</scope>
    <source>
        <strain evidence="1">CBHHK067</strain>
    </source>
</reference>
<accession>A0AAD7GTG2</accession>
<proteinExistence type="predicted"/>
<dbReference type="AlphaFoldDB" id="A0AAD7GTG2"/>
<evidence type="ECO:0000313" key="1">
    <source>
        <dbReference type="EMBL" id="KAJ7704835.1"/>
    </source>
</evidence>